<protein>
    <submittedName>
        <fullName evidence="3">Protein BatA</fullName>
    </submittedName>
</protein>
<feature type="domain" description="VWFA" evidence="2">
    <location>
        <begin position="84"/>
        <end position="260"/>
    </location>
</feature>
<keyword evidence="1" id="KW-0472">Membrane</keyword>
<organism evidence="3">
    <name type="scientific">Oceaniferula spumae</name>
    <dbReference type="NCBI Taxonomy" id="2979115"/>
    <lineage>
        <taxon>Bacteria</taxon>
        <taxon>Pseudomonadati</taxon>
        <taxon>Verrucomicrobiota</taxon>
        <taxon>Verrucomicrobiia</taxon>
        <taxon>Verrucomicrobiales</taxon>
        <taxon>Verrucomicrobiaceae</taxon>
        <taxon>Oceaniferula</taxon>
    </lineage>
</organism>
<feature type="transmembrane region" description="Helical" evidence="1">
    <location>
        <begin position="51"/>
        <end position="70"/>
    </location>
</feature>
<dbReference type="PROSITE" id="PS50234">
    <property type="entry name" value="VWFA"/>
    <property type="match status" value="1"/>
</dbReference>
<keyword evidence="1" id="KW-1133">Transmembrane helix</keyword>
<name>A0AAT9FJ02_9BACT</name>
<dbReference type="EMBL" id="AP026866">
    <property type="protein sequence ID" value="BDS05938.1"/>
    <property type="molecule type" value="Genomic_DNA"/>
</dbReference>
<proteinExistence type="predicted"/>
<dbReference type="Pfam" id="PF13519">
    <property type="entry name" value="VWA_2"/>
    <property type="match status" value="1"/>
</dbReference>
<dbReference type="Gene3D" id="3.40.50.410">
    <property type="entry name" value="von Willebrand factor, type A domain"/>
    <property type="match status" value="1"/>
</dbReference>
<feature type="transmembrane region" description="Helical" evidence="1">
    <location>
        <begin position="278"/>
        <end position="300"/>
    </location>
</feature>
<sequence length="305" mass="33954">MTFAYPYVLLALALPILLIVFQWRHHAKPLALPFDHQDTDHAKWLARLLNLVNTLPALVLAVAVLLAAGPRRFERPKSEREMTNIQFCLDVSGSMMAQFGGSDRYEVAMDSLNEFLTYRKGDSFSLMVFGGHQLRWVPLTTDVSAFRSAPPFLRPDKLPPWFSGGTFIGKALKQSEKYLTTAEKGDRMIILLSDGESFDLYDGNDVKIAQSLKDNKITVYTVHIGGGAAPPEVSVISSITGGETFAAGDPAALKSVFLRIDEMQQAEMKRLTPDPVDYYQPFVITAISLSGIYLLTLFGLRYTPW</sequence>
<accession>A0AAT9FJ02</accession>
<keyword evidence="1" id="KW-0812">Transmembrane</keyword>
<dbReference type="CDD" id="cd00198">
    <property type="entry name" value="vWFA"/>
    <property type="match status" value="1"/>
</dbReference>
<dbReference type="InterPro" id="IPR036465">
    <property type="entry name" value="vWFA_dom_sf"/>
</dbReference>
<reference evidence="3" key="1">
    <citation type="submission" date="2024-07" db="EMBL/GenBank/DDBJ databases">
        <title>Complete genome sequence of Verrucomicrobiaceae bacterium NT6N.</title>
        <authorList>
            <person name="Huang C."/>
            <person name="Takami H."/>
            <person name="Hamasaki K."/>
        </authorList>
    </citation>
    <scope>NUCLEOTIDE SEQUENCE</scope>
    <source>
        <strain evidence="3">NT6N</strain>
    </source>
</reference>
<evidence type="ECO:0000259" key="2">
    <source>
        <dbReference type="PROSITE" id="PS50234"/>
    </source>
</evidence>
<dbReference type="KEGG" id="osu:NT6N_09780"/>
<gene>
    <name evidence="3" type="primary">vwa1</name>
    <name evidence="3" type="ORF">NT6N_09780</name>
</gene>
<evidence type="ECO:0000256" key="1">
    <source>
        <dbReference type="SAM" id="Phobius"/>
    </source>
</evidence>
<dbReference type="SUPFAM" id="SSF53300">
    <property type="entry name" value="vWA-like"/>
    <property type="match status" value="1"/>
</dbReference>
<evidence type="ECO:0000313" key="3">
    <source>
        <dbReference type="EMBL" id="BDS05938.1"/>
    </source>
</evidence>
<dbReference type="AlphaFoldDB" id="A0AAT9FJ02"/>
<dbReference type="InterPro" id="IPR002035">
    <property type="entry name" value="VWF_A"/>
</dbReference>
<dbReference type="SMART" id="SM00327">
    <property type="entry name" value="VWA"/>
    <property type="match status" value="1"/>
</dbReference>